<evidence type="ECO:0000256" key="6">
    <source>
        <dbReference type="SAM" id="MobiDB-lite"/>
    </source>
</evidence>
<sequence length="592" mass="67087">HVLIIANVDADAVCATQILLDLFAADDVAYTLVPVDGWEGFRTAMTEHGEQAHSVVLLNCGATEPLIPYLRSGMTLYVIDSRRPLNLSNVYYEDNIRLILSRDEWEQLDIPNICDVEVSDSSSSEESEDEDETGMDADNSRDFYEGSGQVGDDKASESGTSETKQLEVARSSSDGENEMEKSDPDTEPVADAEQLGESITRRRRRVSDIADSIGRREAKRRRRMELKRRREDVLWKYHENSWYGPSSAVLMLEVAHSVGRTTVEMMWSAVVGISSQIVEYLISHECYTTVCFDRLRAFRMKFCPDGSDIVRGDDILRLKFDDEIMLPLYAHWSLYTSMVHNDFFFCLTQMWQQSGVLIMKALLAELEITLEESHQVYSALTSERKDAIFRRIYKHMDDEFASFTAHIGYSNKYNSCDFARAIAGRISYGVVEVESPYDRFIGAQEILQKFVEGGDKTPLSKAIESYKSCLTSLVNLVFMSISQSLVVSIGSFYLLCLPQSHSKNRANRPLFVAVSMSGENTGWFLITGSMPANTDYEDSNQKSFIGRAMQKVVENFIRDGARRDFFDSAMVMIRSDQKARFFDGLQATLEIE</sequence>
<feature type="compositionally biased region" description="Acidic residues" evidence="6">
    <location>
        <begin position="123"/>
        <end position="135"/>
    </location>
</feature>
<evidence type="ECO:0000313" key="7">
    <source>
        <dbReference type="EMBL" id="VDK78956.1"/>
    </source>
</evidence>
<dbReference type="Proteomes" id="UP000277928">
    <property type="component" value="Unassembled WGS sequence"/>
</dbReference>
<dbReference type="STRING" id="42156.A0A3P6SUT8"/>
<organism evidence="7 8">
    <name type="scientific">Litomosoides sigmodontis</name>
    <name type="common">Filarial nematode worm</name>
    <dbReference type="NCBI Taxonomy" id="42156"/>
    <lineage>
        <taxon>Eukaryota</taxon>
        <taxon>Metazoa</taxon>
        <taxon>Ecdysozoa</taxon>
        <taxon>Nematoda</taxon>
        <taxon>Chromadorea</taxon>
        <taxon>Rhabditida</taxon>
        <taxon>Spirurina</taxon>
        <taxon>Spiruromorpha</taxon>
        <taxon>Filarioidea</taxon>
        <taxon>Onchocercidae</taxon>
        <taxon>Litomosoides</taxon>
    </lineage>
</organism>
<evidence type="ECO:0000256" key="1">
    <source>
        <dbReference type="ARBA" id="ARBA00004123"/>
    </source>
</evidence>
<evidence type="ECO:0000313" key="8">
    <source>
        <dbReference type="Proteomes" id="UP000277928"/>
    </source>
</evidence>
<evidence type="ECO:0008006" key="9">
    <source>
        <dbReference type="Google" id="ProtNLM"/>
    </source>
</evidence>
<feature type="region of interest" description="Disordered" evidence="6">
    <location>
        <begin position="116"/>
        <end position="203"/>
    </location>
</feature>
<dbReference type="OrthoDB" id="10258882at2759"/>
<dbReference type="PANTHER" id="PTHR10507">
    <property type="entry name" value="CDC45-RELATED PROTEIN"/>
    <property type="match status" value="1"/>
</dbReference>
<comment type="similarity">
    <text evidence="2">Belongs to the CDC45 family.</text>
</comment>
<keyword evidence="4" id="KW-0539">Nucleus</keyword>
<accession>A0A3P6SUT8</accession>
<dbReference type="EMBL" id="UYRX01000267">
    <property type="protein sequence ID" value="VDK78956.1"/>
    <property type="molecule type" value="Genomic_DNA"/>
</dbReference>
<protein>
    <recommendedName>
        <fullName evidence="9">Cell division control protein 45 homolog</fullName>
    </recommendedName>
</protein>
<dbReference type="GO" id="GO:0006270">
    <property type="term" value="P:DNA replication initiation"/>
    <property type="evidence" value="ECO:0007669"/>
    <property type="project" value="InterPro"/>
</dbReference>
<comment type="subcellular location">
    <subcellularLocation>
        <location evidence="1">Nucleus</location>
    </subcellularLocation>
</comment>
<evidence type="ECO:0000256" key="5">
    <source>
        <dbReference type="ARBA" id="ARBA00023306"/>
    </source>
</evidence>
<dbReference type="GO" id="GO:0031261">
    <property type="term" value="C:DNA replication preinitiation complex"/>
    <property type="evidence" value="ECO:0007669"/>
    <property type="project" value="TreeGrafter"/>
</dbReference>
<dbReference type="Pfam" id="PF02724">
    <property type="entry name" value="CDC45"/>
    <property type="match status" value="1"/>
</dbReference>
<proteinExistence type="inferred from homology"/>
<reference evidence="7 8" key="1">
    <citation type="submission" date="2018-08" db="EMBL/GenBank/DDBJ databases">
        <authorList>
            <person name="Laetsch R D."/>
            <person name="Stevens L."/>
            <person name="Kumar S."/>
            <person name="Blaxter L. M."/>
        </authorList>
    </citation>
    <scope>NUCLEOTIDE SEQUENCE [LARGE SCALE GENOMIC DNA]</scope>
</reference>
<dbReference type="GO" id="GO:0003697">
    <property type="term" value="F:single-stranded DNA binding"/>
    <property type="evidence" value="ECO:0007669"/>
    <property type="project" value="TreeGrafter"/>
</dbReference>
<dbReference type="InterPro" id="IPR003874">
    <property type="entry name" value="CDC45"/>
</dbReference>
<dbReference type="GO" id="GO:1902977">
    <property type="term" value="P:mitotic DNA replication preinitiation complex assembly"/>
    <property type="evidence" value="ECO:0007669"/>
    <property type="project" value="TreeGrafter"/>
</dbReference>
<evidence type="ECO:0000256" key="4">
    <source>
        <dbReference type="ARBA" id="ARBA00023242"/>
    </source>
</evidence>
<gene>
    <name evidence="7" type="ORF">NLS_LOCUS4286</name>
</gene>
<dbReference type="PANTHER" id="PTHR10507:SF0">
    <property type="entry name" value="CELL DIVISION CONTROL PROTEIN 45 HOMOLOG"/>
    <property type="match status" value="1"/>
</dbReference>
<dbReference type="OMA" id="NWTQKGD"/>
<feature type="non-terminal residue" evidence="7">
    <location>
        <position position="1"/>
    </location>
</feature>
<dbReference type="GO" id="GO:0000727">
    <property type="term" value="P:double-strand break repair via break-induced replication"/>
    <property type="evidence" value="ECO:0007669"/>
    <property type="project" value="TreeGrafter"/>
</dbReference>
<name>A0A3P6SUT8_LITSI</name>
<evidence type="ECO:0000256" key="2">
    <source>
        <dbReference type="ARBA" id="ARBA00010727"/>
    </source>
</evidence>
<dbReference type="GO" id="GO:0003682">
    <property type="term" value="F:chromatin binding"/>
    <property type="evidence" value="ECO:0007669"/>
    <property type="project" value="TreeGrafter"/>
</dbReference>
<keyword evidence="8" id="KW-1185">Reference proteome</keyword>
<dbReference type="GO" id="GO:0003688">
    <property type="term" value="F:DNA replication origin binding"/>
    <property type="evidence" value="ECO:0007669"/>
    <property type="project" value="TreeGrafter"/>
</dbReference>
<keyword evidence="5" id="KW-0131">Cell cycle</keyword>
<keyword evidence="3" id="KW-0235">DNA replication</keyword>
<dbReference type="AlphaFoldDB" id="A0A3P6SUT8"/>
<evidence type="ECO:0000256" key="3">
    <source>
        <dbReference type="ARBA" id="ARBA00022705"/>
    </source>
</evidence>